<evidence type="ECO:0000256" key="6">
    <source>
        <dbReference type="ARBA" id="ARBA00022792"/>
    </source>
</evidence>
<dbReference type="InterPro" id="IPR005341">
    <property type="entry name" value="Tim16"/>
</dbReference>
<dbReference type="Gene3D" id="1.10.287.110">
    <property type="entry name" value="DnaJ domain"/>
    <property type="match status" value="1"/>
</dbReference>
<keyword evidence="5" id="KW-0813">Transport</keyword>
<evidence type="ECO:0000313" key="14">
    <source>
        <dbReference type="EMBL" id="ORX40457.1"/>
    </source>
</evidence>
<dbReference type="InParanoid" id="A0A1Y1US57"/>
<feature type="region of interest" description="Disordered" evidence="13">
    <location>
        <begin position="85"/>
        <end position="117"/>
    </location>
</feature>
<dbReference type="Proteomes" id="UP000193218">
    <property type="component" value="Unassembled WGS sequence"/>
</dbReference>
<dbReference type="InterPro" id="IPR036869">
    <property type="entry name" value="J_dom_sf"/>
</dbReference>
<comment type="similarity">
    <text evidence="2">Belongs to the TIM16/PAM16 family.</text>
</comment>
<dbReference type="PANTHER" id="PTHR12388">
    <property type="entry name" value="MITOCHONDRIA ASSOCIATED GRANULOCYTE MACROPHAGE CSF SIGNALING MOLECULE"/>
    <property type="match status" value="1"/>
</dbReference>
<protein>
    <recommendedName>
        <fullName evidence="4">Mitochondrial import inner membrane translocase subunit TIM16</fullName>
    </recommendedName>
    <alternativeName>
        <fullName evidence="3">Mitochondrial import inner membrane translocase subunit tim16</fullName>
    </alternativeName>
    <alternativeName>
        <fullName evidence="11 12">Presequence translocated-associated motor subunit PAM16</fullName>
    </alternativeName>
</protein>
<keyword evidence="7" id="KW-0653">Protein transport</keyword>
<feature type="region of interest" description="Disordered" evidence="13">
    <location>
        <begin position="32"/>
        <end position="60"/>
    </location>
</feature>
<evidence type="ECO:0000256" key="2">
    <source>
        <dbReference type="ARBA" id="ARBA00008817"/>
    </source>
</evidence>
<proteinExistence type="inferred from homology"/>
<evidence type="ECO:0000256" key="12">
    <source>
        <dbReference type="ARBA" id="ARBA00031407"/>
    </source>
</evidence>
<dbReference type="AlphaFoldDB" id="A0A1Y1US57"/>
<accession>A0A1Y1US57</accession>
<dbReference type="STRING" id="4999.A0A1Y1US57"/>
<dbReference type="RefSeq" id="XP_021874136.1">
    <property type="nucleotide sequence ID" value="XM_022014222.1"/>
</dbReference>
<evidence type="ECO:0000256" key="10">
    <source>
        <dbReference type="ARBA" id="ARBA00023136"/>
    </source>
</evidence>
<dbReference type="GeneID" id="33556030"/>
<name>A0A1Y1US57_9TREE</name>
<sequence length="157" mass="16993">SLPSRVIELIGVGTRAFAKGLSAAGSQAVKNMKYKPEGMQQSRSSGSGGSSKGGDGARDMPLDEAYMILNVKEADSMEVIRRNYESIFTANGPPKEPEPKPGQPPAPKTRRQVLHSHYLQSKVYRALERIKEERGEVDEPPQAAPTGLEAEAKSDSK</sequence>
<evidence type="ECO:0000256" key="4">
    <source>
        <dbReference type="ARBA" id="ARBA00020721"/>
    </source>
</evidence>
<dbReference type="PANTHER" id="PTHR12388:SF0">
    <property type="entry name" value="MITOCHONDRIAL IMPORT INNER MEMBRANE TRANSLOCASE SUBUNIT TIM16"/>
    <property type="match status" value="1"/>
</dbReference>
<keyword evidence="8" id="KW-0811">Translocation</keyword>
<feature type="non-terminal residue" evidence="14">
    <location>
        <position position="1"/>
    </location>
</feature>
<feature type="region of interest" description="Disordered" evidence="13">
    <location>
        <begin position="130"/>
        <end position="157"/>
    </location>
</feature>
<comment type="subcellular location">
    <subcellularLocation>
        <location evidence="1">Mitochondrion inner membrane</location>
        <topology evidence="1">Peripheral membrane protein</topology>
    </subcellularLocation>
</comment>
<dbReference type="FunCoup" id="A0A1Y1US57">
    <property type="interactions" value="73"/>
</dbReference>
<gene>
    <name evidence="14" type="ORF">BD324DRAFT_610777</name>
</gene>
<keyword evidence="10" id="KW-0472">Membrane</keyword>
<keyword evidence="15" id="KW-1185">Reference proteome</keyword>
<evidence type="ECO:0000256" key="9">
    <source>
        <dbReference type="ARBA" id="ARBA00023128"/>
    </source>
</evidence>
<evidence type="ECO:0000256" key="1">
    <source>
        <dbReference type="ARBA" id="ARBA00004637"/>
    </source>
</evidence>
<dbReference type="Pfam" id="PF03656">
    <property type="entry name" value="Pam16"/>
    <property type="match status" value="1"/>
</dbReference>
<evidence type="ECO:0000256" key="13">
    <source>
        <dbReference type="SAM" id="MobiDB-lite"/>
    </source>
</evidence>
<dbReference type="EMBL" id="NBSH01000001">
    <property type="protein sequence ID" value="ORX40457.1"/>
    <property type="molecule type" value="Genomic_DNA"/>
</dbReference>
<organism evidence="14 15">
    <name type="scientific">Kockovaella imperatae</name>
    <dbReference type="NCBI Taxonomy" id="4999"/>
    <lineage>
        <taxon>Eukaryota</taxon>
        <taxon>Fungi</taxon>
        <taxon>Dikarya</taxon>
        <taxon>Basidiomycota</taxon>
        <taxon>Agaricomycotina</taxon>
        <taxon>Tremellomycetes</taxon>
        <taxon>Tremellales</taxon>
        <taxon>Cuniculitremaceae</taxon>
        <taxon>Kockovaella</taxon>
    </lineage>
</organism>
<evidence type="ECO:0000256" key="8">
    <source>
        <dbReference type="ARBA" id="ARBA00023010"/>
    </source>
</evidence>
<evidence type="ECO:0000256" key="5">
    <source>
        <dbReference type="ARBA" id="ARBA00022448"/>
    </source>
</evidence>
<dbReference type="GO" id="GO:0030150">
    <property type="term" value="P:protein import into mitochondrial matrix"/>
    <property type="evidence" value="ECO:0007669"/>
    <property type="project" value="InterPro"/>
</dbReference>
<evidence type="ECO:0000256" key="11">
    <source>
        <dbReference type="ARBA" id="ARBA00030422"/>
    </source>
</evidence>
<evidence type="ECO:0000313" key="15">
    <source>
        <dbReference type="Proteomes" id="UP000193218"/>
    </source>
</evidence>
<evidence type="ECO:0000256" key="3">
    <source>
        <dbReference type="ARBA" id="ARBA00013571"/>
    </source>
</evidence>
<reference evidence="14 15" key="1">
    <citation type="submission" date="2017-03" db="EMBL/GenBank/DDBJ databases">
        <title>Widespread Adenine N6-methylation of Active Genes in Fungi.</title>
        <authorList>
            <consortium name="DOE Joint Genome Institute"/>
            <person name="Mondo S.J."/>
            <person name="Dannebaum R.O."/>
            <person name="Kuo R.C."/>
            <person name="Louie K.B."/>
            <person name="Bewick A.J."/>
            <person name="Labutti K."/>
            <person name="Haridas S."/>
            <person name="Kuo A."/>
            <person name="Salamov A."/>
            <person name="Ahrendt S.R."/>
            <person name="Lau R."/>
            <person name="Bowen B.P."/>
            <person name="Lipzen A."/>
            <person name="Sullivan W."/>
            <person name="Andreopoulos W.B."/>
            <person name="Clum A."/>
            <person name="Lindquist E."/>
            <person name="Daum C."/>
            <person name="Northen T.R."/>
            <person name="Ramamoorthy G."/>
            <person name="Schmitz R.J."/>
            <person name="Gryganskyi A."/>
            <person name="Culley D."/>
            <person name="Magnuson J."/>
            <person name="James T.Y."/>
            <person name="O'Malley M.A."/>
            <person name="Stajich J.E."/>
            <person name="Spatafora J.W."/>
            <person name="Visel A."/>
            <person name="Grigoriev I.V."/>
        </authorList>
    </citation>
    <scope>NUCLEOTIDE SEQUENCE [LARGE SCALE GENOMIC DNA]</scope>
    <source>
        <strain evidence="14 15">NRRL Y-17943</strain>
    </source>
</reference>
<comment type="caution">
    <text evidence="14">The sequence shown here is derived from an EMBL/GenBank/DDBJ whole genome shotgun (WGS) entry which is preliminary data.</text>
</comment>
<evidence type="ECO:0000256" key="7">
    <source>
        <dbReference type="ARBA" id="ARBA00022927"/>
    </source>
</evidence>
<keyword evidence="6" id="KW-0999">Mitochondrion inner membrane</keyword>
<dbReference type="GO" id="GO:0005744">
    <property type="term" value="C:TIM23 mitochondrial import inner membrane translocase complex"/>
    <property type="evidence" value="ECO:0007669"/>
    <property type="project" value="InterPro"/>
</dbReference>
<keyword evidence="9" id="KW-0496">Mitochondrion</keyword>
<dbReference type="OrthoDB" id="10262892at2759"/>